<dbReference type="KEGG" id="msz:MSSIH_2390"/>
<protein>
    <recommendedName>
        <fullName evidence="3">WbqC-like protein family protein</fullName>
    </recommendedName>
</protein>
<dbReference type="PATRIC" id="fig|1434119.4.peg.3140"/>
<evidence type="ECO:0000313" key="2">
    <source>
        <dbReference type="Proteomes" id="UP000033092"/>
    </source>
</evidence>
<gene>
    <name evidence="1" type="ORF">MSSIH_2390</name>
</gene>
<dbReference type="Pfam" id="PF08889">
    <property type="entry name" value="WbqC"/>
    <property type="match status" value="1"/>
</dbReference>
<dbReference type="RefSeq" id="WP_148705587.1">
    <property type="nucleotide sequence ID" value="NZ_CP009507.1"/>
</dbReference>
<evidence type="ECO:0008006" key="3">
    <source>
        <dbReference type="Google" id="ProtNLM"/>
    </source>
</evidence>
<evidence type="ECO:0000313" key="1">
    <source>
        <dbReference type="EMBL" id="AKB33080.1"/>
    </source>
</evidence>
<sequence>MKIGIMQPYFLPYIGYWQLLNAVDKFVVYDNIQFMKAGWINRNRILLNAKDFFITIPLKHDSYSLNIRDRFISDQYFDKGADQLLRAIRDAYRKAPYFKETMPVIEKCFLYEEKNISKFIFNSIQIISEYLEITSEIIFSPYIELDHSIKGQERAIEICRYFSATVYINPIGGLELYDSKSFESNGIELKFIKSKTDEYKQFGNEFIPNLSIVDVMMFNSKDEIKKMINMYELIGN</sequence>
<dbReference type="Proteomes" id="UP000033092">
    <property type="component" value="Chromosome"/>
</dbReference>
<accession>A0A0E3PEN7</accession>
<name>A0A0E3PEN7_9EURY</name>
<reference evidence="1 2" key="1">
    <citation type="submission" date="2014-07" db="EMBL/GenBank/DDBJ databases">
        <title>Methanogenic archaea and the global carbon cycle.</title>
        <authorList>
            <person name="Henriksen J.R."/>
            <person name="Luke J."/>
            <person name="Reinhart S."/>
            <person name="Benedict M.N."/>
            <person name="Youngblut N.D."/>
            <person name="Metcalf M.E."/>
            <person name="Whitaker R.J."/>
            <person name="Metcalf W.W."/>
        </authorList>
    </citation>
    <scope>NUCLEOTIDE SEQUENCE [LARGE SCALE GENOMIC DNA]</scope>
    <source>
        <strain evidence="1 2">HI350</strain>
    </source>
</reference>
<dbReference type="GeneID" id="41606515"/>
<dbReference type="HOGENOM" id="CLU_079350_0_0_2"/>
<proteinExistence type="predicted"/>
<organism evidence="1 2">
    <name type="scientific">Methanosarcina siciliae HI350</name>
    <dbReference type="NCBI Taxonomy" id="1434119"/>
    <lineage>
        <taxon>Archaea</taxon>
        <taxon>Methanobacteriati</taxon>
        <taxon>Methanobacteriota</taxon>
        <taxon>Stenosarchaea group</taxon>
        <taxon>Methanomicrobia</taxon>
        <taxon>Methanosarcinales</taxon>
        <taxon>Methanosarcinaceae</taxon>
        <taxon>Methanosarcina</taxon>
    </lineage>
</organism>
<dbReference type="AlphaFoldDB" id="A0A0E3PEN7"/>
<dbReference type="EMBL" id="CP009507">
    <property type="protein sequence ID" value="AKB33080.1"/>
    <property type="molecule type" value="Genomic_DNA"/>
</dbReference>
<dbReference type="InterPro" id="IPR014985">
    <property type="entry name" value="WbqC"/>
</dbReference>